<dbReference type="RefSeq" id="WP_015265962.1">
    <property type="nucleotide sequence ID" value="NC_019904.1"/>
</dbReference>
<organism evidence="2 3">
    <name type="scientific">Echinicola vietnamensis (strain DSM 17526 / LMG 23754 / KMM 6221)</name>
    <dbReference type="NCBI Taxonomy" id="926556"/>
    <lineage>
        <taxon>Bacteria</taxon>
        <taxon>Pseudomonadati</taxon>
        <taxon>Bacteroidota</taxon>
        <taxon>Cytophagia</taxon>
        <taxon>Cytophagales</taxon>
        <taxon>Cyclobacteriaceae</taxon>
        <taxon>Echinicola</taxon>
    </lineage>
</organism>
<evidence type="ECO:0000313" key="3">
    <source>
        <dbReference type="Proteomes" id="UP000010796"/>
    </source>
</evidence>
<dbReference type="Proteomes" id="UP000010796">
    <property type="component" value="Chromosome"/>
</dbReference>
<accession>L0FWW5</accession>
<dbReference type="Pfam" id="PF19081">
    <property type="entry name" value="Ig_7"/>
    <property type="match status" value="1"/>
</dbReference>
<reference evidence="3" key="1">
    <citation type="submission" date="2012-02" db="EMBL/GenBank/DDBJ databases">
        <title>The complete genome of Echinicola vietnamensis DSM 17526.</title>
        <authorList>
            <person name="Lucas S."/>
            <person name="Copeland A."/>
            <person name="Lapidus A."/>
            <person name="Glavina del Rio T."/>
            <person name="Dalin E."/>
            <person name="Tice H."/>
            <person name="Bruce D."/>
            <person name="Goodwin L."/>
            <person name="Pitluck S."/>
            <person name="Peters L."/>
            <person name="Ovchinnikova G."/>
            <person name="Teshima H."/>
            <person name="Kyrpides N."/>
            <person name="Mavromatis K."/>
            <person name="Ivanova N."/>
            <person name="Brettin T."/>
            <person name="Detter J.C."/>
            <person name="Han C."/>
            <person name="Larimer F."/>
            <person name="Land M."/>
            <person name="Hauser L."/>
            <person name="Markowitz V."/>
            <person name="Cheng J.-F."/>
            <person name="Hugenholtz P."/>
            <person name="Woyke T."/>
            <person name="Wu D."/>
            <person name="Brambilla E."/>
            <person name="Klenk H.-P."/>
            <person name="Eisen J.A."/>
        </authorList>
    </citation>
    <scope>NUCLEOTIDE SEQUENCE [LARGE SCALE GENOMIC DNA]</scope>
    <source>
        <strain evidence="3">DSM 17526 / LMG 23754 / KMM 6221</strain>
    </source>
</reference>
<dbReference type="eggNOG" id="COG4886">
    <property type="taxonomic scope" value="Bacteria"/>
</dbReference>
<dbReference type="AlphaFoldDB" id="L0FWW5"/>
<protein>
    <recommendedName>
        <fullName evidence="1">Ig-like domain-containing protein</fullName>
    </recommendedName>
</protein>
<evidence type="ECO:0000259" key="1">
    <source>
        <dbReference type="Pfam" id="PF19081"/>
    </source>
</evidence>
<dbReference type="OrthoDB" id="1236981at2"/>
<keyword evidence="3" id="KW-1185">Reference proteome</keyword>
<sequence>MRSVVVNNTLHVNFLSVKTVYWTVLAFLCLFFLIPKAVTAQKVYTSDVISYSPNFGVIPPIIRVLDPTNATADNGLYARLKARGEVLGLVGGYNSYLELGYTEAVPANTPSYIRIGGDPDLLEALLGGTLGDALIAVLGGVLGNQVIEVRAYDEVGTTVFSGDSRGGFDANNLRLLQGKDGDYYLRIIPDHAYKSIEVKNIVDGLLAVLTTFHLDVYHAFYFEEQCNYSPEFVSYSGDGINLDVLDLGGGIVEHPEYAMDDDLSTSASIGPGLINLVGSYSSQFHFTQGSSPTDEVMVTLSGDPSLLNVDVLNSVSFQAYDGDDLVFEQDLGALSDELLGLIDLDILGLLGDGTPVTFPVSPDVSFDRFEITVGAVVGVDVGEALNVHEVARTVGMPEFGGATGNQYSVCEGQSLSVSPQHYGGAALRWYDTPVGGTSIGATESLDIAEVTEDQTYYVSSIDHCNGEEIESARVAVGVEALAVPQVEDYGGLPSQAEYGVGEAVILEPVLEAGTGIEDPQFSWSLSPTGAPVIADEVEVDKGDHTVTYRLRPDGALEIEGLMPEDEIEEVYLALQNGVTGCKAIQAVDQVYVILPVSWKRFDGMAQNKENRLEWEFFTPQPLWRLSIQRANESLKWYDIGEMELSPDVMYGGAFSFVDESPYLGANYYRIKAEKMDGSKAYSKVIRLDLERQVDEVFDVYPNPVVGIPVLRNQTTKDLGQTTVQVYDQHGGLVDRFSLDQLLSGEAVKLDQAKPLHPGVYIYTFYTQGHVQRIKVIW</sequence>
<name>L0FWW5_ECHVK</name>
<evidence type="ECO:0000313" key="2">
    <source>
        <dbReference type="EMBL" id="AGA78404.1"/>
    </source>
</evidence>
<gene>
    <name evidence="2" type="ordered locus">Echvi_2153</name>
</gene>
<dbReference type="NCBIfam" id="TIGR04183">
    <property type="entry name" value="Por_Secre_tail"/>
    <property type="match status" value="1"/>
</dbReference>
<proteinExistence type="predicted"/>
<dbReference type="eggNOG" id="COG1361">
    <property type="taxonomic scope" value="Bacteria"/>
</dbReference>
<dbReference type="STRING" id="926556.Echvi_2153"/>
<dbReference type="PATRIC" id="fig|926556.3.peg.2273"/>
<dbReference type="EMBL" id="CP003346">
    <property type="protein sequence ID" value="AGA78404.1"/>
    <property type="molecule type" value="Genomic_DNA"/>
</dbReference>
<dbReference type="InterPro" id="IPR044023">
    <property type="entry name" value="Ig_7"/>
</dbReference>
<dbReference type="KEGG" id="evi:Echvi_2153"/>
<dbReference type="InterPro" id="IPR026444">
    <property type="entry name" value="Secre_tail"/>
</dbReference>
<dbReference type="HOGENOM" id="CLU_360084_0_0_10"/>
<feature type="domain" description="Ig-like" evidence="1">
    <location>
        <begin position="405"/>
        <end position="476"/>
    </location>
</feature>